<evidence type="ECO:0000313" key="3">
    <source>
        <dbReference type="Proteomes" id="UP000269721"/>
    </source>
</evidence>
<dbReference type="Gene3D" id="1.20.5.170">
    <property type="match status" value="1"/>
</dbReference>
<feature type="coiled-coil region" evidence="1">
    <location>
        <begin position="40"/>
        <end position="88"/>
    </location>
</feature>
<gene>
    <name evidence="2" type="ORF">BDK51DRAFT_35030</name>
</gene>
<dbReference type="SUPFAM" id="SSF57997">
    <property type="entry name" value="Tropomyosin"/>
    <property type="match status" value="1"/>
</dbReference>
<dbReference type="Proteomes" id="UP000269721">
    <property type="component" value="Unassembled WGS sequence"/>
</dbReference>
<protein>
    <submittedName>
        <fullName evidence="2">Uncharacterized protein</fullName>
    </submittedName>
</protein>
<name>A0A4P9WGH4_9FUNG</name>
<dbReference type="EMBL" id="KZ995067">
    <property type="protein sequence ID" value="RKO91442.1"/>
    <property type="molecule type" value="Genomic_DNA"/>
</dbReference>
<evidence type="ECO:0000256" key="1">
    <source>
        <dbReference type="SAM" id="Coils"/>
    </source>
</evidence>
<keyword evidence="1" id="KW-0175">Coiled coil</keyword>
<dbReference type="AlphaFoldDB" id="A0A4P9WGH4"/>
<accession>A0A4P9WGH4</accession>
<keyword evidence="3" id="KW-1185">Reference proteome</keyword>
<reference evidence="3" key="1">
    <citation type="journal article" date="2018" name="Nat. Microbiol.">
        <title>Leveraging single-cell genomics to expand the fungal tree of life.</title>
        <authorList>
            <person name="Ahrendt S.R."/>
            <person name="Quandt C.A."/>
            <person name="Ciobanu D."/>
            <person name="Clum A."/>
            <person name="Salamov A."/>
            <person name="Andreopoulos B."/>
            <person name="Cheng J.F."/>
            <person name="Woyke T."/>
            <person name="Pelin A."/>
            <person name="Henrissat B."/>
            <person name="Reynolds N.K."/>
            <person name="Benny G.L."/>
            <person name="Smith M.E."/>
            <person name="James T.Y."/>
            <person name="Grigoriev I.V."/>
        </authorList>
    </citation>
    <scope>NUCLEOTIDE SEQUENCE [LARGE SCALE GENOMIC DNA]</scope>
</reference>
<organism evidence="2 3">
    <name type="scientific">Blyttiomyces helicus</name>
    <dbReference type="NCBI Taxonomy" id="388810"/>
    <lineage>
        <taxon>Eukaryota</taxon>
        <taxon>Fungi</taxon>
        <taxon>Fungi incertae sedis</taxon>
        <taxon>Chytridiomycota</taxon>
        <taxon>Chytridiomycota incertae sedis</taxon>
        <taxon>Chytridiomycetes</taxon>
        <taxon>Chytridiomycetes incertae sedis</taxon>
        <taxon>Blyttiomyces</taxon>
    </lineage>
</organism>
<proteinExistence type="predicted"/>
<evidence type="ECO:0000313" key="2">
    <source>
        <dbReference type="EMBL" id="RKO91442.1"/>
    </source>
</evidence>
<sequence>MFKWFDLDEVWDRKRNPKSSMFKLYKVEIDENEIARILETDDQERARDGLQKDLEQAQAEFIKRTSTIQAAEEQLKSRDGTIADLQNSLQAAGQELELRDGTIADLRNNLQTTGQELELRDRKIAGLRNNLDAASEELKLRDGSR</sequence>